<dbReference type="Gene3D" id="2.120.10.30">
    <property type="entry name" value="TolB, C-terminal domain"/>
    <property type="match status" value="1"/>
</dbReference>
<evidence type="ECO:0000259" key="2">
    <source>
        <dbReference type="Pfam" id="PF08450"/>
    </source>
</evidence>
<reference evidence="3 4" key="1">
    <citation type="submission" date="2015-04" db="EMBL/GenBank/DDBJ databases">
        <authorList>
            <person name="Syromyatnikov M.Y."/>
            <person name="Popov V.N."/>
        </authorList>
    </citation>
    <scope>NUCLEOTIDE SEQUENCE [LARGE SCALE GENOMIC DNA]</scope>
    <source>
        <strain evidence="3">WF-38-12</strain>
    </source>
</reference>
<dbReference type="EMBL" id="CVMT01000011">
    <property type="protein sequence ID" value="CRG92067.1"/>
    <property type="molecule type" value="Genomic_DNA"/>
</dbReference>
<feature type="chain" id="PRO_5006711705" description="SMP-30/Gluconolactonase/LRE-like region domain-containing protein" evidence="1">
    <location>
        <begin position="29"/>
        <end position="412"/>
    </location>
</feature>
<dbReference type="OMA" id="RVYAGCG"/>
<dbReference type="OrthoDB" id="423498at2759"/>
<gene>
    <name evidence="3" type="ORF">PISL3812_09122</name>
</gene>
<evidence type="ECO:0000256" key="1">
    <source>
        <dbReference type="SAM" id="SignalP"/>
    </source>
</evidence>
<keyword evidence="1" id="KW-0732">Signal</keyword>
<dbReference type="AlphaFoldDB" id="A0A0U1M8X5"/>
<dbReference type="STRING" id="28573.A0A0U1M8X5"/>
<dbReference type="InterPro" id="IPR052988">
    <property type="entry name" value="Oryzine_lactonohydrolase"/>
</dbReference>
<evidence type="ECO:0000313" key="3">
    <source>
        <dbReference type="EMBL" id="CRG92067.1"/>
    </source>
</evidence>
<dbReference type="InterPro" id="IPR011042">
    <property type="entry name" value="6-blade_b-propeller_TolB-like"/>
</dbReference>
<feature type="domain" description="SMP-30/Gluconolactonase/LRE-like region" evidence="2">
    <location>
        <begin position="219"/>
        <end position="382"/>
    </location>
</feature>
<accession>A0A0U1M8X5</accession>
<keyword evidence="4" id="KW-1185">Reference proteome</keyword>
<protein>
    <recommendedName>
        <fullName evidence="2">SMP-30/Gluconolactonase/LRE-like region domain-containing protein</fullName>
    </recommendedName>
</protein>
<dbReference type="InterPro" id="IPR013658">
    <property type="entry name" value="SGL"/>
</dbReference>
<proteinExistence type="predicted"/>
<name>A0A0U1M8X5_TALIS</name>
<feature type="signal peptide" evidence="1">
    <location>
        <begin position="1"/>
        <end position="28"/>
    </location>
</feature>
<evidence type="ECO:0000313" key="4">
    <source>
        <dbReference type="Proteomes" id="UP000054383"/>
    </source>
</evidence>
<dbReference type="PANTHER" id="PTHR47064">
    <property type="entry name" value="PUTATIVE (AFU_ORTHOLOGUE AFUA_1G08990)-RELATED"/>
    <property type="match status" value="1"/>
</dbReference>
<organism evidence="3 4">
    <name type="scientific">Talaromyces islandicus</name>
    <name type="common">Penicillium islandicum</name>
    <dbReference type="NCBI Taxonomy" id="28573"/>
    <lineage>
        <taxon>Eukaryota</taxon>
        <taxon>Fungi</taxon>
        <taxon>Dikarya</taxon>
        <taxon>Ascomycota</taxon>
        <taxon>Pezizomycotina</taxon>
        <taxon>Eurotiomycetes</taxon>
        <taxon>Eurotiomycetidae</taxon>
        <taxon>Eurotiales</taxon>
        <taxon>Trichocomaceae</taxon>
        <taxon>Talaromyces</taxon>
        <taxon>Talaromyces sect. Islandici</taxon>
    </lineage>
</organism>
<dbReference type="Pfam" id="PF08450">
    <property type="entry name" value="SGL"/>
    <property type="match status" value="1"/>
</dbReference>
<dbReference type="PANTHER" id="PTHR47064:SF2">
    <property type="entry name" value="SMP-30_GLUCONOLACTONASE_LRE-LIKE REGION DOMAIN-CONTAINING PROTEIN-RELATED"/>
    <property type="match status" value="1"/>
</dbReference>
<dbReference type="SUPFAM" id="SSF63829">
    <property type="entry name" value="Calcium-dependent phosphotriesterase"/>
    <property type="match status" value="1"/>
</dbReference>
<sequence>MFSSLLPTGRSLLLLLVSEQLVVPTVWSFQTPSHAQIIDQKSFNVLSVTKPATEVNGTNVFIPPGSTLESLLERPFHVYDDEFLEILGEKPHLTRIAHSSKDPLFHEAVVWYQKSNEVFFVQNAGSPDAGTGLNKSAIIEKVDLAEVAAVSNLTNAVGRVKVQTVPSSPMVINPNGGTNFRGQIVYGGEGQGSNTGPALWIMNPKPPYNTTILLNNYFGRQFNSLNDIAVHLANKDIYFIDVTYGYLQDFRPAPGLPNQVYRFNPDTGAVTVAADGFYLPNGLTFSPNGEYAYVTDTGSAPGFYGYDYTRPATIYRFDVAEDGTFENRKTFAFVSPGIPDGINCDSKGNVYAGTGDGVQVWNPSGKLIGKIFLGTTSASFNFVGNGGIIIAAETDLYYATVAAHGAYIESEM</sequence>
<dbReference type="Proteomes" id="UP000054383">
    <property type="component" value="Unassembled WGS sequence"/>
</dbReference>